<feature type="compositionally biased region" description="Low complexity" evidence="16">
    <location>
        <begin position="734"/>
        <end position="745"/>
    </location>
</feature>
<feature type="compositionally biased region" description="Basic and acidic residues" evidence="16">
    <location>
        <begin position="781"/>
        <end position="791"/>
    </location>
</feature>
<dbReference type="GO" id="GO:0004222">
    <property type="term" value="F:metalloendopeptidase activity"/>
    <property type="evidence" value="ECO:0007669"/>
    <property type="project" value="InterPro"/>
</dbReference>
<reference evidence="18" key="2">
    <citation type="journal article" date="2014" name="BMC Genomics">
        <title>A genomic perspective to assessing quality of mass-reared SIT flies used in Mediterranean fruit fly (Ceratitis capitata) eradication in California.</title>
        <authorList>
            <person name="Calla B."/>
            <person name="Hall B."/>
            <person name="Hou S."/>
            <person name="Geib S.M."/>
        </authorList>
    </citation>
    <scope>NUCLEOTIDE SEQUENCE</scope>
</reference>
<evidence type="ECO:0000256" key="15">
    <source>
        <dbReference type="PROSITE-ProRule" id="PRU01256"/>
    </source>
</evidence>
<dbReference type="GO" id="GO:0006508">
    <property type="term" value="P:proteolysis"/>
    <property type="evidence" value="ECO:0007669"/>
    <property type="project" value="UniProtKB-KW"/>
</dbReference>
<dbReference type="SMART" id="SM00734">
    <property type="entry name" value="ZnF_Rad18"/>
    <property type="match status" value="2"/>
</dbReference>
<feature type="compositionally biased region" description="Polar residues" evidence="16">
    <location>
        <begin position="716"/>
        <end position="733"/>
    </location>
</feature>
<evidence type="ECO:0000256" key="12">
    <source>
        <dbReference type="ARBA" id="ARBA00023204"/>
    </source>
</evidence>
<organism evidence="18">
    <name type="scientific">Ceratitis capitata</name>
    <name type="common">Mediterranean fruit fly</name>
    <name type="synonym">Tephritis capitata</name>
    <dbReference type="NCBI Taxonomy" id="7213"/>
    <lineage>
        <taxon>Eukaryota</taxon>
        <taxon>Metazoa</taxon>
        <taxon>Ecdysozoa</taxon>
        <taxon>Arthropoda</taxon>
        <taxon>Hexapoda</taxon>
        <taxon>Insecta</taxon>
        <taxon>Pterygota</taxon>
        <taxon>Neoptera</taxon>
        <taxon>Endopterygota</taxon>
        <taxon>Diptera</taxon>
        <taxon>Brachycera</taxon>
        <taxon>Muscomorpha</taxon>
        <taxon>Tephritoidea</taxon>
        <taxon>Tephritidae</taxon>
        <taxon>Ceratitis</taxon>
        <taxon>Ceratitis</taxon>
    </lineage>
</organism>
<dbReference type="AlphaFoldDB" id="W8C3W4"/>
<keyword evidence="8 15" id="KW-0863">Zinc-finger</keyword>
<keyword evidence="4" id="KW-0158">Chromosome</keyword>
<protein>
    <recommendedName>
        <fullName evidence="14">Protein with SprT-like domain at the N terminus</fullName>
    </recommendedName>
</protein>
<keyword evidence="11" id="KW-0482">Metalloprotease</keyword>
<keyword evidence="12 15" id="KW-0234">DNA repair</keyword>
<keyword evidence="10" id="KW-0862">Zinc</keyword>
<evidence type="ECO:0000259" key="17">
    <source>
        <dbReference type="PROSITE" id="PS51908"/>
    </source>
</evidence>
<feature type="region of interest" description="Disordered" evidence="16">
    <location>
        <begin position="310"/>
        <end position="336"/>
    </location>
</feature>
<keyword evidence="7 15" id="KW-0227">DNA damage</keyword>
<dbReference type="Pfam" id="PF22934">
    <property type="entry name" value="SPRTN_ZBD"/>
    <property type="match status" value="1"/>
</dbReference>
<dbReference type="Gene3D" id="3.30.160.60">
    <property type="entry name" value="Classic Zinc Finger"/>
    <property type="match status" value="1"/>
</dbReference>
<reference evidence="18" key="1">
    <citation type="submission" date="2013-07" db="EMBL/GenBank/DDBJ databases">
        <authorList>
            <person name="Geib S."/>
        </authorList>
    </citation>
    <scope>NUCLEOTIDE SEQUENCE</scope>
</reference>
<accession>W8C3W4</accession>
<proteinExistence type="evidence at transcript level"/>
<dbReference type="EMBL" id="GAMC01009936">
    <property type="protein sequence ID" value="JAB96619.1"/>
    <property type="molecule type" value="mRNA"/>
</dbReference>
<dbReference type="PANTHER" id="PTHR21220">
    <property type="entry name" value="DNA-DEPENDENT METALLOPROTEASE SPRTN"/>
    <property type="match status" value="1"/>
</dbReference>
<evidence type="ECO:0000256" key="8">
    <source>
        <dbReference type="ARBA" id="ARBA00022771"/>
    </source>
</evidence>
<feature type="region of interest" description="Disordered" evidence="16">
    <location>
        <begin position="716"/>
        <end position="752"/>
    </location>
</feature>
<comment type="similarity">
    <text evidence="3">Belongs to the Spartan family.</text>
</comment>
<gene>
    <name evidence="18" type="primary">CA124</name>
</gene>
<feature type="region of interest" description="Disordered" evidence="16">
    <location>
        <begin position="772"/>
        <end position="791"/>
    </location>
</feature>
<dbReference type="GO" id="GO:0008270">
    <property type="term" value="F:zinc ion binding"/>
    <property type="evidence" value="ECO:0007669"/>
    <property type="project" value="UniProtKB-KW"/>
</dbReference>
<feature type="region of interest" description="Disordered" evidence="16">
    <location>
        <begin position="477"/>
        <end position="502"/>
    </location>
</feature>
<dbReference type="InterPro" id="IPR055220">
    <property type="entry name" value="SPRTN_ZBD"/>
</dbReference>
<dbReference type="InterPro" id="IPR044245">
    <property type="entry name" value="Spartan"/>
</dbReference>
<feature type="region of interest" description="Disordered" evidence="16">
    <location>
        <begin position="351"/>
        <end position="377"/>
    </location>
</feature>
<feature type="domain" description="UBZ4-type" evidence="17">
    <location>
        <begin position="766"/>
        <end position="791"/>
    </location>
</feature>
<evidence type="ECO:0000256" key="6">
    <source>
        <dbReference type="ARBA" id="ARBA00022723"/>
    </source>
</evidence>
<evidence type="ECO:0000256" key="16">
    <source>
        <dbReference type="SAM" id="MobiDB-lite"/>
    </source>
</evidence>
<keyword evidence="9" id="KW-0378">Hydrolase</keyword>
<dbReference type="SMART" id="SM00731">
    <property type="entry name" value="SprT"/>
    <property type="match status" value="1"/>
</dbReference>
<evidence type="ECO:0000256" key="9">
    <source>
        <dbReference type="ARBA" id="ARBA00022801"/>
    </source>
</evidence>
<evidence type="ECO:0000256" key="3">
    <source>
        <dbReference type="ARBA" id="ARBA00010724"/>
    </source>
</evidence>
<evidence type="ECO:0000313" key="18">
    <source>
        <dbReference type="EMBL" id="JAB96619.1"/>
    </source>
</evidence>
<dbReference type="Pfam" id="PF10263">
    <property type="entry name" value="SprT-like"/>
    <property type="match status" value="1"/>
</dbReference>
<evidence type="ECO:0000256" key="14">
    <source>
        <dbReference type="ARBA" id="ARBA00030396"/>
    </source>
</evidence>
<evidence type="ECO:0000256" key="7">
    <source>
        <dbReference type="ARBA" id="ARBA00022763"/>
    </source>
</evidence>
<evidence type="ECO:0000256" key="13">
    <source>
        <dbReference type="ARBA" id="ARBA00023242"/>
    </source>
</evidence>
<dbReference type="GO" id="GO:0005694">
    <property type="term" value="C:chromosome"/>
    <property type="evidence" value="ECO:0007669"/>
    <property type="project" value="UniProtKB-SubCell"/>
</dbReference>
<dbReference type="PROSITE" id="PS51908">
    <property type="entry name" value="ZF_UBZ4"/>
    <property type="match status" value="1"/>
</dbReference>
<feature type="region of interest" description="Disordered" evidence="16">
    <location>
        <begin position="680"/>
        <end position="699"/>
    </location>
</feature>
<evidence type="ECO:0000256" key="10">
    <source>
        <dbReference type="ARBA" id="ARBA00022833"/>
    </source>
</evidence>
<dbReference type="OrthoDB" id="5236983at2759"/>
<dbReference type="KEGG" id="ccat:101456157"/>
<keyword evidence="5" id="KW-0645">Protease</keyword>
<name>W8C3W4_CERCA</name>
<dbReference type="CTD" id="32480"/>
<keyword evidence="13" id="KW-0539">Nucleus</keyword>
<dbReference type="GO" id="GO:0031593">
    <property type="term" value="F:polyubiquitin modification-dependent protein binding"/>
    <property type="evidence" value="ECO:0007669"/>
    <property type="project" value="TreeGrafter"/>
</dbReference>
<evidence type="ECO:0000256" key="5">
    <source>
        <dbReference type="ARBA" id="ARBA00022670"/>
    </source>
</evidence>
<comment type="subcellular location">
    <subcellularLocation>
        <location evidence="2">Chromosome</location>
    </subcellularLocation>
    <subcellularLocation>
        <location evidence="1">Nucleus</location>
    </subcellularLocation>
</comment>
<evidence type="ECO:0000256" key="11">
    <source>
        <dbReference type="ARBA" id="ARBA00023049"/>
    </source>
</evidence>
<evidence type="ECO:0000256" key="4">
    <source>
        <dbReference type="ARBA" id="ARBA00022454"/>
    </source>
</evidence>
<feature type="region of interest" description="Disordered" evidence="16">
    <location>
        <begin position="38"/>
        <end position="63"/>
    </location>
</feature>
<feature type="compositionally biased region" description="Polar residues" evidence="16">
    <location>
        <begin position="486"/>
        <end position="495"/>
    </location>
</feature>
<evidence type="ECO:0000256" key="2">
    <source>
        <dbReference type="ARBA" id="ARBA00004286"/>
    </source>
</evidence>
<dbReference type="GeneID" id="101456157"/>
<dbReference type="InterPro" id="IPR006642">
    <property type="entry name" value="Rad18_UBZ4"/>
</dbReference>
<dbReference type="GO" id="GO:0006281">
    <property type="term" value="P:DNA repair"/>
    <property type="evidence" value="ECO:0007669"/>
    <property type="project" value="UniProtKB-KW"/>
</dbReference>
<dbReference type="GO" id="GO:0005634">
    <property type="term" value="C:nucleus"/>
    <property type="evidence" value="ECO:0007669"/>
    <property type="project" value="UniProtKB-SubCell"/>
</dbReference>
<dbReference type="GO" id="GO:0003697">
    <property type="term" value="F:single-stranded DNA binding"/>
    <property type="evidence" value="ECO:0007669"/>
    <property type="project" value="InterPro"/>
</dbReference>
<evidence type="ECO:0000256" key="1">
    <source>
        <dbReference type="ARBA" id="ARBA00004123"/>
    </source>
</evidence>
<keyword evidence="6" id="KW-0479">Metal-binding</keyword>
<sequence length="791" mass="88545">MSNDPDYLVALEMQKRWNAESSIDLNSSDCSDPEIVNYSMPPPSKKPLRIKRSNPTSNQDEDYLNRTQNLVHPQWETLDPTPDVFALFAAFDDKFFQSRLKCVTLEWSKRMYTCAGICYSRRNRFGMDITIRLSEPLLKLRPRKDLVETMLHEMIHAYCFVLNIREGNGGHGPNFKKIMYAINKVAGTNITVYHTFHDEVDVYKQHWWRCNGSCQNRAPFFGYVKRTSNRAPGPNDQWWAAHQESCGGTFMKIKGPDKPKKQNMVKQAKPDKTKDLRTFFPTADKKISSTPKLSDANNVRGFNSGSTGLSSVKGPIKTNGGGTLLVNPKTKPPLTKPIERQPSIASAFPPTSYPGLSSDPFNEKTATPSKRLPSMGGNLRNVVSFSNLNGNGDDSVGRINSNTNANAAFIGSGCQVGANSTRGVSSLGSPRRDVDRNHLRELWLKRFDNGKGNESPRINSNMKLTRFLDSDADAPAGDVKRRRISSDSAIPNNATKETKSQSDDWLVLDDEIMLREQPTETIAIISDDEEDDVVATEDEELQPRKRLIPLTADERQTAIKKEILEDTTDLLDDDIILIDDEYDDNPQADTNNLANISAAAQLADTSVIDEFFGDDTMLRDFNRENDVKPTGSWNFSNPNDDIITCPICQGKMKRCLFADHMDGCTGIAIKIAPPKHLLKKLSSTSRPLNPTRAPRPSRKEILRKAGYSEQDLINLTSTSDDEFSTSNSDINLASPSRPSTNSTSTDWSPEDMDTRRYRQRNILKSTIQCPNCGQEVEPDTINDHLDDCLSP</sequence>
<dbReference type="PANTHER" id="PTHR21220:SF0">
    <property type="entry name" value="DNA-DEPENDENT METALLOPROTEASE SPRTN"/>
    <property type="match status" value="1"/>
</dbReference>
<dbReference type="InterPro" id="IPR006640">
    <property type="entry name" value="SprT-like_domain"/>
</dbReference>